<dbReference type="InterPro" id="IPR050091">
    <property type="entry name" value="PKS_NRPS_Biosynth_Enz"/>
</dbReference>
<dbReference type="InterPro" id="IPR014031">
    <property type="entry name" value="Ketoacyl_synth_C"/>
</dbReference>
<proteinExistence type="predicted"/>
<dbReference type="PANTHER" id="PTHR43775:SF7">
    <property type="entry name" value="FATTY ACID SYNTHASE"/>
    <property type="match status" value="1"/>
</dbReference>
<dbReference type="InterPro" id="IPR014043">
    <property type="entry name" value="Acyl_transferase_dom"/>
</dbReference>
<keyword evidence="6" id="KW-0276">Fatty acid metabolism</keyword>
<dbReference type="InterPro" id="IPR016035">
    <property type="entry name" value="Acyl_Trfase/lysoPLipase"/>
</dbReference>
<dbReference type="EC" id="2.3.1.85" evidence="1"/>
<keyword evidence="12" id="KW-0511">Multifunctional enzyme</keyword>
<dbReference type="InterPro" id="IPR014030">
    <property type="entry name" value="Ketoacyl_synth_N"/>
</dbReference>
<evidence type="ECO:0000259" key="14">
    <source>
        <dbReference type="PROSITE" id="PS52004"/>
    </source>
</evidence>
<evidence type="ECO:0000256" key="11">
    <source>
        <dbReference type="ARBA" id="ARBA00023160"/>
    </source>
</evidence>
<evidence type="ECO:0000256" key="3">
    <source>
        <dbReference type="ARBA" id="ARBA00022450"/>
    </source>
</evidence>
<dbReference type="GO" id="GO:0016787">
    <property type="term" value="F:hydrolase activity"/>
    <property type="evidence" value="ECO:0007669"/>
    <property type="project" value="UniProtKB-KW"/>
</dbReference>
<dbReference type="PANTHER" id="PTHR43775">
    <property type="entry name" value="FATTY ACID SYNTHASE"/>
    <property type="match status" value="1"/>
</dbReference>
<accession>A0A8X6JCK1</accession>
<evidence type="ECO:0000256" key="2">
    <source>
        <dbReference type="ARBA" id="ARBA00018769"/>
    </source>
</evidence>
<keyword evidence="7" id="KW-0521">NADP</keyword>
<dbReference type="SMART" id="SM00827">
    <property type="entry name" value="PKS_AT"/>
    <property type="match status" value="1"/>
</dbReference>
<comment type="caution">
    <text evidence="15">The sequence shown here is derived from an EMBL/GenBank/DDBJ whole genome shotgun (WGS) entry which is preliminary data.</text>
</comment>
<dbReference type="GO" id="GO:0006633">
    <property type="term" value="P:fatty acid biosynthetic process"/>
    <property type="evidence" value="ECO:0007669"/>
    <property type="project" value="UniProtKB-KW"/>
</dbReference>
<dbReference type="SUPFAM" id="SSF53901">
    <property type="entry name" value="Thiolase-like"/>
    <property type="match status" value="1"/>
</dbReference>
<reference evidence="15" key="1">
    <citation type="submission" date="2020-07" db="EMBL/GenBank/DDBJ databases">
        <title>Multicomponent nature underlies the extraordinary mechanical properties of spider dragline silk.</title>
        <authorList>
            <person name="Kono N."/>
            <person name="Nakamura H."/>
            <person name="Mori M."/>
            <person name="Yoshida Y."/>
            <person name="Ohtoshi R."/>
            <person name="Malay A.D."/>
            <person name="Moran D.A.P."/>
            <person name="Tomita M."/>
            <person name="Numata K."/>
            <person name="Arakawa K."/>
        </authorList>
    </citation>
    <scope>NUCLEOTIDE SEQUENCE</scope>
</reference>
<gene>
    <name evidence="15" type="primary">FASN</name>
    <name evidence="15" type="ORF">TNCT_391571</name>
</gene>
<evidence type="ECO:0000256" key="9">
    <source>
        <dbReference type="ARBA" id="ARBA00023027"/>
    </source>
</evidence>
<dbReference type="GO" id="GO:0016491">
    <property type="term" value="F:oxidoreductase activity"/>
    <property type="evidence" value="ECO:0007669"/>
    <property type="project" value="UniProtKB-KW"/>
</dbReference>
<evidence type="ECO:0000313" key="16">
    <source>
        <dbReference type="Proteomes" id="UP000887116"/>
    </source>
</evidence>
<dbReference type="SMART" id="SM00825">
    <property type="entry name" value="PKS_KS"/>
    <property type="match status" value="1"/>
</dbReference>
<dbReference type="GO" id="GO:0004312">
    <property type="term" value="F:fatty acid synthase activity"/>
    <property type="evidence" value="ECO:0007669"/>
    <property type="project" value="UniProtKB-EC"/>
</dbReference>
<dbReference type="Gene3D" id="3.30.70.3290">
    <property type="match status" value="1"/>
</dbReference>
<evidence type="ECO:0000256" key="5">
    <source>
        <dbReference type="ARBA" id="ARBA00022801"/>
    </source>
</evidence>
<sequence>MAYATRPKDIRSIVISWSILAGRSSLIFYEVVKRHIMKSEIVITGISGRFPESEDVAEFRRNLYQKKDLVTESKKRWEPGLYGLPKRLGQLKDISKFDNEFFGVSEKEALFFNPQGRMLLETTYEAIVDAGYNPDELRGRNIGVFVGNSYIDTHEFLLRDAESINENVAPGCVNGLLANNISHVFDFKGTSAVGDSACSSGLLALNLAVQSILRGEVEAAVVGGSNLCLRPGTSIQFLRLGPVSDEGVCRTFDTDAKGYVRSEAVVSIFLQKSDVARRKYATIIHIKTNTDGYKDNGITYPSIEGQRSLLQDVYQECKLSPSQISYIETHGTGTIVGDPVEVSAIADVFCPGREEPLWIGSVKSNMGHAEPAAGLCGLIKVLICMENSLLAPNLHFHKPIPSIPALNSGEIRVPTYSMPWKADYAGLSAFGFGGVNSHMVLKSNGDAMKQYPDSALPQLVLYCGRTQESVQYLFDYLLTSALSREFFALLHKSAYSRSTVKPYRGYKILQKDEEISKIKRVKIEKRPVWYLFNCTGEQRTSISKDIMEIKVFANSIKKSAKTLKPYGLDLIDLVMNQGKTKTREREIASAYSSIIATQIALVDTLNAVGIEPSGFIGQGVAELLCGYVDGSLTAKQVTLAAYWIAKTLEETKLEAGGMLDINESWCEIHKCCPNDICLSRHLAEDFVTVSGPKSSIKLLVDKMQAENILTEEVKSYGYALHCRRMYAATESLQKTLEKIMANPKPRSSRWMSSSYNESNCNSAKLADACYFVHNLVSPILLSQALLHIPKNAIVIEISPRALSRNVLNHETEHIIFLEKDVDPTVSVLSCIGSLYTDN</sequence>
<keyword evidence="11" id="KW-0275">Fatty acid biosynthesis</keyword>
<evidence type="ECO:0000313" key="15">
    <source>
        <dbReference type="EMBL" id="GFR20213.1"/>
    </source>
</evidence>
<dbReference type="CDD" id="cd00833">
    <property type="entry name" value="PKS"/>
    <property type="match status" value="1"/>
</dbReference>
<dbReference type="Pfam" id="PF00109">
    <property type="entry name" value="ketoacyl-synt"/>
    <property type="match status" value="1"/>
</dbReference>
<keyword evidence="10" id="KW-0443">Lipid metabolism</keyword>
<evidence type="ECO:0000256" key="6">
    <source>
        <dbReference type="ARBA" id="ARBA00022832"/>
    </source>
</evidence>
<dbReference type="Proteomes" id="UP000887116">
    <property type="component" value="Unassembled WGS sequence"/>
</dbReference>
<dbReference type="InterPro" id="IPR001227">
    <property type="entry name" value="Ac_transferase_dom_sf"/>
</dbReference>
<dbReference type="OrthoDB" id="6435015at2759"/>
<dbReference type="InterPro" id="IPR016039">
    <property type="entry name" value="Thiolase-like"/>
</dbReference>
<dbReference type="Pfam" id="PF16197">
    <property type="entry name" value="KAsynt_C_assoc"/>
    <property type="match status" value="1"/>
</dbReference>
<keyword evidence="16" id="KW-1185">Reference proteome</keyword>
<keyword evidence="8" id="KW-0560">Oxidoreductase</keyword>
<dbReference type="PROSITE" id="PS52004">
    <property type="entry name" value="KS3_2"/>
    <property type="match status" value="1"/>
</dbReference>
<keyword evidence="4" id="KW-0444">Lipid biosynthesis</keyword>
<evidence type="ECO:0000256" key="7">
    <source>
        <dbReference type="ARBA" id="ARBA00022857"/>
    </source>
</evidence>
<comment type="catalytic activity">
    <reaction evidence="13">
        <text>acetyl-CoA + n malonyl-CoA + 2n NADPH + 2n H(+) = a long-chain fatty acid + (n+1) CoA + n CO2 + 2n NADP(+).</text>
        <dbReference type="EC" id="2.3.1.85"/>
    </reaction>
</comment>
<keyword evidence="3" id="KW-0596">Phosphopantetheine</keyword>
<name>A0A8X6JCK1_TRICU</name>
<dbReference type="InterPro" id="IPR032821">
    <property type="entry name" value="PKS_assoc"/>
</dbReference>
<organism evidence="15 16">
    <name type="scientific">Trichonephila clavata</name>
    <name type="common">Joro spider</name>
    <name type="synonym">Nephila clavata</name>
    <dbReference type="NCBI Taxonomy" id="2740835"/>
    <lineage>
        <taxon>Eukaryota</taxon>
        <taxon>Metazoa</taxon>
        <taxon>Ecdysozoa</taxon>
        <taxon>Arthropoda</taxon>
        <taxon>Chelicerata</taxon>
        <taxon>Arachnida</taxon>
        <taxon>Araneae</taxon>
        <taxon>Araneomorphae</taxon>
        <taxon>Entelegynae</taxon>
        <taxon>Araneoidea</taxon>
        <taxon>Nephilidae</taxon>
        <taxon>Trichonephila</taxon>
    </lineage>
</organism>
<keyword evidence="9" id="KW-0520">NAD</keyword>
<evidence type="ECO:0000256" key="12">
    <source>
        <dbReference type="ARBA" id="ARBA00023268"/>
    </source>
</evidence>
<dbReference type="SUPFAM" id="SSF52151">
    <property type="entry name" value="FabD/lysophospholipase-like"/>
    <property type="match status" value="1"/>
</dbReference>
<dbReference type="AlphaFoldDB" id="A0A8X6JCK1"/>
<evidence type="ECO:0000256" key="10">
    <source>
        <dbReference type="ARBA" id="ARBA00023098"/>
    </source>
</evidence>
<dbReference type="InterPro" id="IPR020841">
    <property type="entry name" value="PKS_Beta-ketoAc_synthase_dom"/>
</dbReference>
<dbReference type="Pfam" id="PF00698">
    <property type="entry name" value="Acyl_transf_1"/>
    <property type="match status" value="1"/>
</dbReference>
<dbReference type="Gene3D" id="3.40.366.10">
    <property type="entry name" value="Malonyl-Coenzyme A Acyl Carrier Protein, domain 2"/>
    <property type="match status" value="1"/>
</dbReference>
<dbReference type="EMBL" id="BMAO01037795">
    <property type="protein sequence ID" value="GFR20213.1"/>
    <property type="molecule type" value="Genomic_DNA"/>
</dbReference>
<evidence type="ECO:0000256" key="1">
    <source>
        <dbReference type="ARBA" id="ARBA00012873"/>
    </source>
</evidence>
<dbReference type="Gene3D" id="3.40.47.10">
    <property type="match status" value="1"/>
</dbReference>
<feature type="domain" description="Ketosynthase family 3 (KS3)" evidence="14">
    <location>
        <begin position="38"/>
        <end position="443"/>
    </location>
</feature>
<evidence type="ECO:0000256" key="4">
    <source>
        <dbReference type="ARBA" id="ARBA00022516"/>
    </source>
</evidence>
<protein>
    <recommendedName>
        <fullName evidence="2">Fatty acid synthase</fullName>
        <ecNumber evidence="1">2.3.1.85</ecNumber>
    </recommendedName>
</protein>
<evidence type="ECO:0000256" key="13">
    <source>
        <dbReference type="ARBA" id="ARBA00044883"/>
    </source>
</evidence>
<evidence type="ECO:0000256" key="8">
    <source>
        <dbReference type="ARBA" id="ARBA00023002"/>
    </source>
</evidence>
<dbReference type="Pfam" id="PF02801">
    <property type="entry name" value="Ketoacyl-synt_C"/>
    <property type="match status" value="1"/>
</dbReference>
<keyword evidence="5" id="KW-0378">Hydrolase</keyword>